<protein>
    <recommendedName>
        <fullName evidence="5">Phosphatidylinositol-specific phospholipase C X domain-containing protein</fullName>
    </recommendedName>
</protein>
<comment type="caution">
    <text evidence="3">The sequence shown here is derived from an EMBL/GenBank/DDBJ whole genome shotgun (WGS) entry which is preliminary data.</text>
</comment>
<dbReference type="GO" id="GO:0008081">
    <property type="term" value="F:phosphoric diester hydrolase activity"/>
    <property type="evidence" value="ECO:0007669"/>
    <property type="project" value="InterPro"/>
</dbReference>
<evidence type="ECO:0000256" key="2">
    <source>
        <dbReference type="SAM" id="SignalP"/>
    </source>
</evidence>
<dbReference type="InterPro" id="IPR051057">
    <property type="entry name" value="PI-PLC_domain"/>
</dbReference>
<dbReference type="STRING" id="1399860.A0A2C5Y491"/>
<dbReference type="Proteomes" id="UP000226192">
    <property type="component" value="Unassembled WGS sequence"/>
</dbReference>
<feature type="chain" id="PRO_5013333342" description="Phosphatidylinositol-specific phospholipase C X domain-containing protein" evidence="2">
    <location>
        <begin position="21"/>
        <end position="426"/>
    </location>
</feature>
<evidence type="ECO:0000256" key="1">
    <source>
        <dbReference type="SAM" id="MobiDB-lite"/>
    </source>
</evidence>
<name>A0A2C5Y491_9HYPO</name>
<gene>
    <name evidence="3" type="ORF">CDD81_7110</name>
</gene>
<reference evidence="3 4" key="1">
    <citation type="submission" date="2017-06" db="EMBL/GenBank/DDBJ databases">
        <title>Ant-infecting Ophiocordyceps genomes reveal a high diversity of potential behavioral manipulation genes and a possible major role for enterotoxins.</title>
        <authorList>
            <person name="De Bekker C."/>
            <person name="Evans H.C."/>
            <person name="Brachmann A."/>
            <person name="Hughes D.P."/>
        </authorList>
    </citation>
    <scope>NUCLEOTIDE SEQUENCE [LARGE SCALE GENOMIC DNA]</scope>
    <source>
        <strain evidence="3 4">Map64</strain>
    </source>
</reference>
<keyword evidence="4" id="KW-1185">Reference proteome</keyword>
<feature type="region of interest" description="Disordered" evidence="1">
    <location>
        <begin position="65"/>
        <end position="102"/>
    </location>
</feature>
<evidence type="ECO:0000313" key="4">
    <source>
        <dbReference type="Proteomes" id="UP000226192"/>
    </source>
</evidence>
<dbReference type="PANTHER" id="PTHR13593">
    <property type="match status" value="1"/>
</dbReference>
<evidence type="ECO:0008006" key="5">
    <source>
        <dbReference type="Google" id="ProtNLM"/>
    </source>
</evidence>
<dbReference type="Pfam" id="PF26146">
    <property type="entry name" value="PI-PLC_X"/>
    <property type="match status" value="1"/>
</dbReference>
<dbReference type="GO" id="GO:0006629">
    <property type="term" value="P:lipid metabolic process"/>
    <property type="evidence" value="ECO:0007669"/>
    <property type="project" value="InterPro"/>
</dbReference>
<proteinExistence type="predicted"/>
<sequence>MALVWRQRLLLLLLPTAVVCQSVTFSGGTSDLTFVQGSRTESVSQPTGPPSGAYSTYASKVTLTGSPSNTNLTATMTSSSTMTTGTNSTQTASATEPPRNTQPCNNYLELCTRKYSNITNVAAHNSPFVRPGNSGSNQELPVKTQLNDGVRFLQAQIQWPVNGSVPHFCHTTCDLLDAGPINEWLTQVREWIDVHPYDVVTILLGNGNYSTPDLYVPYIERSGILKYTYEAPFLPMALADWPTLEEMILRGKRVVMFLDYMADEHKYPWLLDQFSQMWETPFDPLDGNFPCTVQRPPDLAPEAARDRLYLMNHNLNVEFNVFDAQILVPAVALLNETNAANGTGSVGLAANNCRAEWGRAPNFLNVDYYNYGSPPGSVFEAAARVNNVTYNRPCCGKVSLAALVDYRSAWQPAMVTAAFLAVFLML</sequence>
<dbReference type="OrthoDB" id="7984201at2759"/>
<feature type="signal peptide" evidence="2">
    <location>
        <begin position="1"/>
        <end position="20"/>
    </location>
</feature>
<accession>A0A2C5Y491</accession>
<evidence type="ECO:0000313" key="3">
    <source>
        <dbReference type="EMBL" id="PHH62463.1"/>
    </source>
</evidence>
<dbReference type="EMBL" id="NJET01000071">
    <property type="protein sequence ID" value="PHH62463.1"/>
    <property type="molecule type" value="Genomic_DNA"/>
</dbReference>
<dbReference type="SUPFAM" id="SSF51695">
    <property type="entry name" value="PLC-like phosphodiesterases"/>
    <property type="match status" value="1"/>
</dbReference>
<dbReference type="Gene3D" id="3.20.20.190">
    <property type="entry name" value="Phosphatidylinositol (PI) phosphodiesterase"/>
    <property type="match status" value="1"/>
</dbReference>
<dbReference type="PANTHER" id="PTHR13593:SF140">
    <property type="entry name" value="PLC-LIKE PHOSPHODIESTERASE"/>
    <property type="match status" value="1"/>
</dbReference>
<feature type="compositionally biased region" description="Polar residues" evidence="1">
    <location>
        <begin position="37"/>
        <end position="46"/>
    </location>
</feature>
<feature type="compositionally biased region" description="Low complexity" evidence="1">
    <location>
        <begin position="68"/>
        <end position="95"/>
    </location>
</feature>
<dbReference type="AlphaFoldDB" id="A0A2C5Y491"/>
<organism evidence="3 4">
    <name type="scientific">Ophiocordyceps australis</name>
    <dbReference type="NCBI Taxonomy" id="1399860"/>
    <lineage>
        <taxon>Eukaryota</taxon>
        <taxon>Fungi</taxon>
        <taxon>Dikarya</taxon>
        <taxon>Ascomycota</taxon>
        <taxon>Pezizomycotina</taxon>
        <taxon>Sordariomycetes</taxon>
        <taxon>Hypocreomycetidae</taxon>
        <taxon>Hypocreales</taxon>
        <taxon>Ophiocordycipitaceae</taxon>
        <taxon>Ophiocordyceps</taxon>
    </lineage>
</organism>
<keyword evidence="2" id="KW-0732">Signal</keyword>
<feature type="region of interest" description="Disordered" evidence="1">
    <location>
        <begin position="37"/>
        <end position="56"/>
    </location>
</feature>
<dbReference type="InterPro" id="IPR017946">
    <property type="entry name" value="PLC-like_Pdiesterase_TIM-brl"/>
</dbReference>